<dbReference type="OrthoDB" id="20799at2759"/>
<organism evidence="6 7">
    <name type="scientific">Leptotrombidium deliense</name>
    <dbReference type="NCBI Taxonomy" id="299467"/>
    <lineage>
        <taxon>Eukaryota</taxon>
        <taxon>Metazoa</taxon>
        <taxon>Ecdysozoa</taxon>
        <taxon>Arthropoda</taxon>
        <taxon>Chelicerata</taxon>
        <taxon>Arachnida</taxon>
        <taxon>Acari</taxon>
        <taxon>Acariformes</taxon>
        <taxon>Trombidiformes</taxon>
        <taxon>Prostigmata</taxon>
        <taxon>Anystina</taxon>
        <taxon>Parasitengona</taxon>
        <taxon>Trombiculoidea</taxon>
        <taxon>Trombiculidae</taxon>
        <taxon>Leptotrombidium</taxon>
    </lineage>
</organism>
<comment type="caution">
    <text evidence="6">The sequence shown here is derived from an EMBL/GenBank/DDBJ whole genome shotgun (WGS) entry which is preliminary data.</text>
</comment>
<dbReference type="Gene3D" id="3.50.50.60">
    <property type="entry name" value="FAD/NAD(P)-binding domain"/>
    <property type="match status" value="2"/>
</dbReference>
<evidence type="ECO:0000259" key="5">
    <source>
        <dbReference type="Pfam" id="PF25413"/>
    </source>
</evidence>
<evidence type="ECO:0000256" key="2">
    <source>
        <dbReference type="ARBA" id="ARBA00022490"/>
    </source>
</evidence>
<dbReference type="Pfam" id="PF25413">
    <property type="entry name" value="Rossman_Mical"/>
    <property type="match status" value="1"/>
</dbReference>
<feature type="region of interest" description="Disordered" evidence="3">
    <location>
        <begin position="190"/>
        <end position="211"/>
    </location>
</feature>
<proteinExistence type="predicted"/>
<dbReference type="SUPFAM" id="SSF51905">
    <property type="entry name" value="FAD/NAD(P)-binding domain"/>
    <property type="match status" value="1"/>
</dbReference>
<dbReference type="GO" id="GO:0005737">
    <property type="term" value="C:cytoplasm"/>
    <property type="evidence" value="ECO:0007669"/>
    <property type="project" value="UniProtKB-SubCell"/>
</dbReference>
<feature type="compositionally biased region" description="Low complexity" evidence="3">
    <location>
        <begin position="199"/>
        <end position="211"/>
    </location>
</feature>
<dbReference type="STRING" id="299467.A0A443SL73"/>
<feature type="non-terminal residue" evidence="6">
    <location>
        <position position="1"/>
    </location>
</feature>
<gene>
    <name evidence="6" type="ORF">B4U80_06305</name>
</gene>
<dbReference type="InterPro" id="IPR050540">
    <property type="entry name" value="F-actin_Monoox_Mical"/>
</dbReference>
<dbReference type="Proteomes" id="UP000288716">
    <property type="component" value="Unassembled WGS sequence"/>
</dbReference>
<evidence type="ECO:0000313" key="6">
    <source>
        <dbReference type="EMBL" id="RWS28213.1"/>
    </source>
</evidence>
<reference evidence="6 7" key="1">
    <citation type="journal article" date="2018" name="Gigascience">
        <title>Genomes of trombidid mites reveal novel predicted allergens and laterally-transferred genes associated with secondary metabolism.</title>
        <authorList>
            <person name="Dong X."/>
            <person name="Chaisiri K."/>
            <person name="Xia D."/>
            <person name="Armstrong S.D."/>
            <person name="Fang Y."/>
            <person name="Donnelly M.J."/>
            <person name="Kadowaki T."/>
            <person name="McGarry J.W."/>
            <person name="Darby A.C."/>
            <person name="Makepeace B.L."/>
        </authorList>
    </citation>
    <scope>NUCLEOTIDE SEQUENCE [LARGE SCALE GENOMIC DNA]</scope>
    <source>
        <strain evidence="6">UoL-UT</strain>
    </source>
</reference>
<keyword evidence="4" id="KW-0472">Membrane</keyword>
<dbReference type="VEuPathDB" id="VectorBase:LDEU003826"/>
<keyword evidence="4" id="KW-1133">Transmembrane helix</keyword>
<keyword evidence="7" id="KW-1185">Reference proteome</keyword>
<accession>A0A443SL73</accession>
<dbReference type="PANTHER" id="PTHR23167">
    <property type="entry name" value="CALPONIN HOMOLOGY DOMAIN-CONTAINING PROTEIN DDB_G0272472-RELATED"/>
    <property type="match status" value="1"/>
</dbReference>
<dbReference type="AlphaFoldDB" id="A0A443SL73"/>
<protein>
    <recommendedName>
        <fullName evidence="5">[F-actin]-monooxygenase MICAL1-3-like Rossman domain-containing protein</fullName>
    </recommendedName>
</protein>
<comment type="subcellular location">
    <subcellularLocation>
        <location evidence="1">Cytoplasm</location>
    </subcellularLocation>
</comment>
<feature type="transmembrane region" description="Helical" evidence="4">
    <location>
        <begin position="971"/>
        <end position="994"/>
    </location>
</feature>
<evidence type="ECO:0000256" key="4">
    <source>
        <dbReference type="SAM" id="Phobius"/>
    </source>
</evidence>
<dbReference type="PANTHER" id="PTHR23167:SF54">
    <property type="entry name" value="[F-ACTIN]-MONOOXYGENASE MICAL"/>
    <property type="match status" value="1"/>
</dbReference>
<keyword evidence="2" id="KW-0963">Cytoplasm</keyword>
<dbReference type="InterPro" id="IPR036188">
    <property type="entry name" value="FAD/NAD-bd_sf"/>
</dbReference>
<dbReference type="InterPro" id="IPR057494">
    <property type="entry name" value="Rossman_Mical"/>
</dbReference>
<evidence type="ECO:0000313" key="7">
    <source>
        <dbReference type="Proteomes" id="UP000288716"/>
    </source>
</evidence>
<dbReference type="EMBL" id="NCKV01001513">
    <property type="protein sequence ID" value="RWS28213.1"/>
    <property type="molecule type" value="Genomic_DNA"/>
</dbReference>
<feature type="domain" description="[F-actin]-monooxygenase MICAL1-3-like Rossman" evidence="5">
    <location>
        <begin position="366"/>
        <end position="493"/>
    </location>
</feature>
<evidence type="ECO:0000256" key="3">
    <source>
        <dbReference type="SAM" id="MobiDB-lite"/>
    </source>
</evidence>
<name>A0A443SL73_9ACAR</name>
<evidence type="ECO:0000256" key="1">
    <source>
        <dbReference type="ARBA" id="ARBA00004496"/>
    </source>
</evidence>
<sequence>TLIIRIAELKPGAFNNFYPALKKGIAGDRLNKAWKSQSIFLKIDRKATSKIYQNSGNNNPSRNITSNGSHHTSTSNSNCVLQKHNCLIIGGGPCGLRTAIELQLLGANHVVIVEKRDRFSRNNVLHLWPFVISDLKQLAGKKFYGKFCAGSIDHVSIRQLQLMLIKLALIIGCEFIENITFEEICPRNVTSNKSSSRQTSPSGSASPTTPTCKRKMSFCYEKENVDGNCISAVPEEEEGTIETTSKEADRQTCSVFATDKRKDSEELSEKSDHEMRQAHTDCHCCCHRHRRVPASDAWTGINDSYVGAFAHFSVTSGNPLTASACVDYNSLLKKLHTYPFNILIGADGRRNTLTDFFPRKEFRGKLAIAITANFINNHTLAEAQIPEISGISFIYNQQLFKALLEETGIDLENICYYKDDTHYFVMTAKKSSLLARGVLLNDYPDTRALLAPNNINRNQLLNYAKDAARWTTGYEPLNFALNHYGEADVAMFDFTSMYAAENACRAKRIVRYPSISCVCDTSNHSLTGHQQLPCKKIKSDSTKNSIEDEGLLLISLVGDSLLEPFWPTGSGCGRGFLSSMDAAWLIRQWSTHRCRTLEDEEEILKVLSERESIYRLLGQTKSENLSQNYAAYTINPITRYPNLNTNTLMPHQCKYLLYEDPFPSPEMRRKRNLAFKRLRRATIATTTPFTGEVVTEQIKTEDTYFNNENDSVVQSYEESLAAFEENYQGLLSNDENSSNIMSTSVPSGNRFVQQAAYDLSMSPSATTMAQLGKSRAKDIETALRHRRQREQLLRITKPEDSHQTHKKAQQQYINHMQQQLKSKAAWLMDENNMCRSSTSEEGKPHSRGRFSSRVKDLEAKLYAASGLSYLDDHKHVEKQIRLPSTKSGSHVMATASVLQQLFDPKNQEKMLKEQVRKKMEKEIKFVGKIASEDWNVKCWEEKQKGEMRAFNLDDGEPEAGYFDFSFDCVSFFYSFIFSIFSFGLWFVFCYYSFFCDIIYE</sequence>
<keyword evidence="4" id="KW-0812">Transmembrane</keyword>